<dbReference type="AlphaFoldDB" id="A0A552E5C2"/>
<evidence type="ECO:0000313" key="2">
    <source>
        <dbReference type="Proteomes" id="UP000319313"/>
    </source>
</evidence>
<sequence length="143" mass="15826">MKSSLFKPTFWLGSAVIVLMPNVSLPSLGNSSGFMTSHNFRLSLFNQTVIEQVIAQGKQSQNSTVQIPNGRYIGESPSDAIIEIRNKEYCRLDFVDCSPISALKYIKPGVVQLGNNPNGYFCSEKLFKINSSGECTAKGWIKR</sequence>
<proteinExistence type="predicted"/>
<gene>
    <name evidence="1" type="ORF">EWV81_01650</name>
</gene>
<name>A0A552E5C2_MICAE</name>
<dbReference type="Proteomes" id="UP000319313">
    <property type="component" value="Unassembled WGS sequence"/>
</dbReference>
<evidence type="ECO:0000313" key="1">
    <source>
        <dbReference type="EMBL" id="TRU29707.1"/>
    </source>
</evidence>
<dbReference type="EMBL" id="SFBL01000015">
    <property type="protein sequence ID" value="TRU29707.1"/>
    <property type="molecule type" value="Genomic_DNA"/>
</dbReference>
<comment type="caution">
    <text evidence="1">The sequence shown here is derived from an EMBL/GenBank/DDBJ whole genome shotgun (WGS) entry which is preliminary data.</text>
</comment>
<organism evidence="1 2">
    <name type="scientific">Microcystis aeruginosa Ma_SC_T_19800800_S464</name>
    <dbReference type="NCBI Taxonomy" id="2486257"/>
    <lineage>
        <taxon>Bacteria</taxon>
        <taxon>Bacillati</taxon>
        <taxon>Cyanobacteriota</taxon>
        <taxon>Cyanophyceae</taxon>
        <taxon>Oscillatoriophycideae</taxon>
        <taxon>Chroococcales</taxon>
        <taxon>Microcystaceae</taxon>
        <taxon>Microcystis</taxon>
    </lineage>
</organism>
<protein>
    <submittedName>
        <fullName evidence="1">Uncharacterized protein</fullName>
    </submittedName>
</protein>
<accession>A0A552E5C2</accession>
<reference evidence="1 2" key="1">
    <citation type="submission" date="2019-01" db="EMBL/GenBank/DDBJ databases">
        <title>Coherence of Microcystis species and biogeography revealed through population genomics.</title>
        <authorList>
            <person name="Perez-Carrascal O.M."/>
            <person name="Terrat Y."/>
            <person name="Giani A."/>
            <person name="Fortin N."/>
            <person name="Tromas N."/>
            <person name="Shapiro B.J."/>
        </authorList>
    </citation>
    <scope>NUCLEOTIDE SEQUENCE [LARGE SCALE GENOMIC DNA]</scope>
    <source>
        <strain evidence="1">Ma_SC_T_19800800_S464</strain>
    </source>
</reference>